<dbReference type="EMBL" id="KV454209">
    <property type="protein sequence ID" value="ODQ60739.1"/>
    <property type="molecule type" value="Genomic_DNA"/>
</dbReference>
<dbReference type="CDD" id="cd05262">
    <property type="entry name" value="SDR_a7"/>
    <property type="match status" value="1"/>
</dbReference>
<dbReference type="GO" id="GO:0005737">
    <property type="term" value="C:cytoplasm"/>
    <property type="evidence" value="ECO:0007669"/>
    <property type="project" value="TreeGrafter"/>
</dbReference>
<evidence type="ECO:0000313" key="3">
    <source>
        <dbReference type="Proteomes" id="UP000094112"/>
    </source>
</evidence>
<dbReference type="SUPFAM" id="SSF51735">
    <property type="entry name" value="NAD(P)-binding Rossmann-fold domains"/>
    <property type="match status" value="1"/>
</dbReference>
<dbReference type="RefSeq" id="XP_019039946.1">
    <property type="nucleotide sequence ID" value="XM_019184553.1"/>
</dbReference>
<dbReference type="PANTHER" id="PTHR48079">
    <property type="entry name" value="PROTEIN YEEZ"/>
    <property type="match status" value="1"/>
</dbReference>
<dbReference type="GO" id="GO:0004029">
    <property type="term" value="F:aldehyde dehydrogenase (NAD+) activity"/>
    <property type="evidence" value="ECO:0007669"/>
    <property type="project" value="TreeGrafter"/>
</dbReference>
<dbReference type="Proteomes" id="UP000094112">
    <property type="component" value="Unassembled WGS sequence"/>
</dbReference>
<dbReference type="InterPro" id="IPR036291">
    <property type="entry name" value="NAD(P)-bd_dom_sf"/>
</dbReference>
<dbReference type="InterPro" id="IPR001509">
    <property type="entry name" value="Epimerase_deHydtase"/>
</dbReference>
<keyword evidence="3" id="KW-1185">Reference proteome</keyword>
<sequence length="305" mass="33044">MKLFVTGGTGFIGSAVVDELIQHDHQVVGLARSDKSASQLEKAGAEVIRGDLENLEALKRGSRESDGVIHLGFIHDFANYSHCCKIDGIAIDAIISELEGTNKPFVSAAVFSGVLNGAGKIIYETDKPVVDTSSDDSLRTANEIKILESHKKEIRSMVIRLPPTVHGANDHGAGDQAFIPELIKTSKEKKFSYFIGDGKNIWSAIHRNDAAVLFRLAVEKGLAGRAYHAVHENIETKKIAEAIGRLNNVPVKSGESSMVIKELGFVGGVFAMDVNASVEITKKDLGPWEPKEIGLLEDIEKNYAL</sequence>
<protein>
    <recommendedName>
        <fullName evidence="1">NAD-dependent epimerase/dehydratase domain-containing protein</fullName>
    </recommendedName>
</protein>
<dbReference type="InterPro" id="IPR051783">
    <property type="entry name" value="NAD(P)-dependent_oxidoreduct"/>
</dbReference>
<dbReference type="Gene3D" id="3.40.50.720">
    <property type="entry name" value="NAD(P)-binding Rossmann-like Domain"/>
    <property type="match status" value="1"/>
</dbReference>
<reference evidence="2 3" key="1">
    <citation type="journal article" date="2016" name="Proc. Natl. Acad. Sci. U.S.A.">
        <title>Comparative genomics of biotechnologically important yeasts.</title>
        <authorList>
            <person name="Riley R."/>
            <person name="Haridas S."/>
            <person name="Wolfe K.H."/>
            <person name="Lopes M.R."/>
            <person name="Hittinger C.T."/>
            <person name="Goeker M."/>
            <person name="Salamov A.A."/>
            <person name="Wisecaver J.H."/>
            <person name="Long T.M."/>
            <person name="Calvey C.H."/>
            <person name="Aerts A.L."/>
            <person name="Barry K.W."/>
            <person name="Choi C."/>
            <person name="Clum A."/>
            <person name="Coughlan A.Y."/>
            <person name="Deshpande S."/>
            <person name="Douglass A.P."/>
            <person name="Hanson S.J."/>
            <person name="Klenk H.-P."/>
            <person name="LaButti K.M."/>
            <person name="Lapidus A."/>
            <person name="Lindquist E.A."/>
            <person name="Lipzen A.M."/>
            <person name="Meier-Kolthoff J.P."/>
            <person name="Ohm R.A."/>
            <person name="Otillar R.P."/>
            <person name="Pangilinan J.L."/>
            <person name="Peng Y."/>
            <person name="Rokas A."/>
            <person name="Rosa C.A."/>
            <person name="Scheuner C."/>
            <person name="Sibirny A.A."/>
            <person name="Slot J.C."/>
            <person name="Stielow J.B."/>
            <person name="Sun H."/>
            <person name="Kurtzman C.P."/>
            <person name="Blackwell M."/>
            <person name="Grigoriev I.V."/>
            <person name="Jeffries T.W."/>
        </authorList>
    </citation>
    <scope>NUCLEOTIDE SEQUENCE [LARGE SCALE GENOMIC DNA]</scope>
    <source>
        <strain evidence="3">ATCC 58044 / CBS 1984 / NCYC 433 / NRRL Y-366-8</strain>
    </source>
</reference>
<dbReference type="AlphaFoldDB" id="A0A1E3P5K9"/>
<feature type="domain" description="NAD-dependent epimerase/dehydratase" evidence="1">
    <location>
        <begin position="4"/>
        <end position="227"/>
    </location>
</feature>
<dbReference type="PANTHER" id="PTHR48079:SF9">
    <property type="entry name" value="PUTATIVE-RELATED"/>
    <property type="match status" value="1"/>
</dbReference>
<dbReference type="OrthoDB" id="10262413at2759"/>
<accession>A0A1E3P5K9</accession>
<evidence type="ECO:0000313" key="2">
    <source>
        <dbReference type="EMBL" id="ODQ60739.1"/>
    </source>
</evidence>
<name>A0A1E3P5K9_WICAA</name>
<evidence type="ECO:0000259" key="1">
    <source>
        <dbReference type="Pfam" id="PF01370"/>
    </source>
</evidence>
<dbReference type="GeneID" id="30201799"/>
<organism evidence="2 3">
    <name type="scientific">Wickerhamomyces anomalus (strain ATCC 58044 / CBS 1984 / NCYC 433 / NRRL Y-366-8)</name>
    <name type="common">Yeast</name>
    <name type="synonym">Hansenula anomala</name>
    <dbReference type="NCBI Taxonomy" id="683960"/>
    <lineage>
        <taxon>Eukaryota</taxon>
        <taxon>Fungi</taxon>
        <taxon>Dikarya</taxon>
        <taxon>Ascomycota</taxon>
        <taxon>Saccharomycotina</taxon>
        <taxon>Saccharomycetes</taxon>
        <taxon>Phaffomycetales</taxon>
        <taxon>Wickerhamomycetaceae</taxon>
        <taxon>Wickerhamomyces</taxon>
    </lineage>
</organism>
<dbReference type="Pfam" id="PF01370">
    <property type="entry name" value="Epimerase"/>
    <property type="match status" value="1"/>
</dbReference>
<gene>
    <name evidence="2" type="ORF">WICANDRAFT_77413</name>
</gene>
<proteinExistence type="predicted"/>
<dbReference type="STRING" id="683960.A0A1E3P5K9"/>